<evidence type="ECO:0000313" key="1">
    <source>
        <dbReference type="EMBL" id="CUT17825.1"/>
    </source>
</evidence>
<name>A0A0S4M2H9_9BURK</name>
<accession>A0A0S4M2H9</accession>
<reference evidence="2" key="1">
    <citation type="submission" date="2015-11" db="EMBL/GenBank/DDBJ databases">
        <authorList>
            <person name="Seth-Smith H.M.B."/>
        </authorList>
    </citation>
    <scope>NUCLEOTIDE SEQUENCE [LARGE SCALE GENOMIC DNA]</scope>
    <source>
        <strain evidence="2">2013Ark11</strain>
    </source>
</reference>
<dbReference type="Proteomes" id="UP000198651">
    <property type="component" value="Chromosome I"/>
</dbReference>
<sequence>MSIHLFGNSSTASNNEEIISNTDDVIIDQNSFENTLTVYNHDDYALKNNLCHTDIPGIDLGRSASPKPVNTTNDDENDNLLSDLLSYSLYAINSDENDKSLEYLLDDIIDSNESNSQTQEFVEQCNAQTVDAGTITRVNNEVMELEKKHQICLGTKRKFDDNEYLQNIEQNSEISGLCETTFKEELSTAMSKKYKYQKETTFASKLYTFADIRSSKFTVGIYENAVKKINIDDGNLLRNAILIEFKKKIITKGFDESSMNIYPTYLNILKYVLNKVYQYISNIAPVTDISITPGMSILDIKNKYIANKIFFDRLDEYCKETAKEIELVPHEDFLYTIQTSIKFGSGKSLVTSVRKIATPRRNRLTTLSKNLVIDNIFNLSSKIKSVIANLEIADVSKSSFAYIHGAYVSKSLIRSVLNVYYCNMSVTENGYLKINRYILKEILKKEFEKSVIFIGGKTISPNKSTLELMARYLLTDITTLYFRNGYKLIIEDSDPDPDPDSEKDTPKYFYNREKLNVWQSITKSNSYNNQCTASNAYEKQQSPNNEKNTLQNYSKYTMPEELELSSKVYEFTDIDSISTKSIYENAVDKIDIDEKFLLREIIMAEFKEKIKLSGYDGFSIDISQTYSNIHKYISDRFHGYINRVTISTDISITPGMSISDIKREYISNKIFFNRLNEYCREIATNVERIQAEKFLGKIQNNFYFGSSKCIDSSANFGIGKSPYRRKRLLSVEVRSLIVHTIRNLPFKIISAIEKFEEAEVLESVFALLHGVYVNKSFIRNILNICETKKSHKKDRIAEELRKSVVLIENMTFSPSKSLVESMTNYLLMDMENYYANEEQPSTSFNMINQDDTTKCTSTFGISSEKYHNMISRIKSHLPVFEYICSTELKTPEDHPSDTGEEQEYVAQNYVNNIMPDNLLIAKKSYNYINIYSTGLTTSIYKNIIKKINFDSDRLISDAIIEEFKDKIVDYNTYKANEKIADTYSNITRYILDKISPYIDDIVSTTDVVITPGMSIPCVKHKYVHNKDFFYKLRESCKKIVIEIDKIPHEKFSHIIQSYINLSSNTDLCANIKRIGIFRRNKITALIKLSILYFLYNLPNSIASEIEKIDINNISEYLFVKIHGIYIPKSLIRNITKIYTINKIDMLLEQGRNFIKIELEKTLRCSTILHEGELLSPNESTLRSLANKLASDIVTYYARMRDKIINNHFSAHE</sequence>
<proteinExistence type="predicted"/>
<keyword evidence="2" id="KW-1185">Reference proteome</keyword>
<dbReference type="PATRIC" id="fig|1561003.3.peg.1029"/>
<protein>
    <submittedName>
        <fullName evidence="1">Uncharacterized protein</fullName>
    </submittedName>
</protein>
<dbReference type="AlphaFoldDB" id="A0A0S4M2H9"/>
<dbReference type="RefSeq" id="WP_092490529.1">
    <property type="nucleotide sequence ID" value="NZ_LN906597.1"/>
</dbReference>
<dbReference type="EMBL" id="LN906597">
    <property type="protein sequence ID" value="CUT17825.1"/>
    <property type="molecule type" value="Genomic_DNA"/>
</dbReference>
<evidence type="ECO:0000313" key="2">
    <source>
        <dbReference type="Proteomes" id="UP000198651"/>
    </source>
</evidence>
<gene>
    <name evidence="1" type="ORF">Ark11_1006</name>
</gene>
<organism evidence="1 2">
    <name type="scientific">Candidatus Ichthyocystis hellenicum</name>
    <dbReference type="NCBI Taxonomy" id="1561003"/>
    <lineage>
        <taxon>Bacteria</taxon>
        <taxon>Pseudomonadati</taxon>
        <taxon>Pseudomonadota</taxon>
        <taxon>Betaproteobacteria</taxon>
        <taxon>Burkholderiales</taxon>
        <taxon>Candidatus Ichthyocystis</taxon>
    </lineage>
</organism>